<comment type="caution">
    <text evidence="1">The sequence shown here is derived from an EMBL/GenBank/DDBJ whole genome shotgun (WGS) entry which is preliminary data.</text>
</comment>
<dbReference type="AlphaFoldDB" id="A0A7Y8KVL0"/>
<organism evidence="1 2">
    <name type="scientific">Hydrogenophaga aromaticivorans</name>
    <dbReference type="NCBI Taxonomy" id="2610898"/>
    <lineage>
        <taxon>Bacteria</taxon>
        <taxon>Pseudomonadati</taxon>
        <taxon>Pseudomonadota</taxon>
        <taxon>Betaproteobacteria</taxon>
        <taxon>Burkholderiales</taxon>
        <taxon>Comamonadaceae</taxon>
        <taxon>Hydrogenophaga</taxon>
    </lineage>
</organism>
<sequence>MKLWLLRHARVELESGFCYGATDVPANAALTLQAAEAAAAMLPPGLPVWVSGLGRAQQLAQELNTLRPDLGDPAIDTRLNEMDFGHWELQRWDAIPRAAFDVWMADFAHHRFGGAESTQELIDRVADALDALRDSALGEAVWVTHAGVIRAAQYVAAHGRGPIGGVAQWPKDAPATGGHLCLDW</sequence>
<dbReference type="GO" id="GO:0016301">
    <property type="term" value="F:kinase activity"/>
    <property type="evidence" value="ECO:0007669"/>
    <property type="project" value="UniProtKB-KW"/>
</dbReference>
<evidence type="ECO:0000313" key="2">
    <source>
        <dbReference type="Proteomes" id="UP000545507"/>
    </source>
</evidence>
<dbReference type="Pfam" id="PF00300">
    <property type="entry name" value="His_Phos_1"/>
    <property type="match status" value="1"/>
</dbReference>
<proteinExistence type="predicted"/>
<evidence type="ECO:0000313" key="1">
    <source>
        <dbReference type="EMBL" id="NWF44490.1"/>
    </source>
</evidence>
<accession>A0A7Y8KVL0</accession>
<name>A0A7Y8KVL0_9BURK</name>
<dbReference type="PANTHER" id="PTHR48100">
    <property type="entry name" value="BROAD-SPECIFICITY PHOSPHATASE YOR283W-RELATED"/>
    <property type="match status" value="1"/>
</dbReference>
<protein>
    <submittedName>
        <fullName evidence="1">Phosphoglycerate kinase</fullName>
    </submittedName>
</protein>
<dbReference type="EMBL" id="VYGV01000006">
    <property type="protein sequence ID" value="NWF44490.1"/>
    <property type="molecule type" value="Genomic_DNA"/>
</dbReference>
<gene>
    <name evidence="1" type="ORF">F3K02_04380</name>
</gene>
<reference evidence="1 2" key="1">
    <citation type="submission" date="2019-09" db="EMBL/GenBank/DDBJ databases">
        <title>Hydrogenophaga aromatica sp. nov., isolated from a para-xylene-degrading enrichment culture.</title>
        <authorList>
            <person name="Tancsics A."/>
            <person name="Banerjee S."/>
        </authorList>
    </citation>
    <scope>NUCLEOTIDE SEQUENCE [LARGE SCALE GENOMIC DNA]</scope>
    <source>
        <strain evidence="1 2">D2P1</strain>
    </source>
</reference>
<dbReference type="InterPro" id="IPR050275">
    <property type="entry name" value="PGM_Phosphatase"/>
</dbReference>
<keyword evidence="2" id="KW-1185">Reference proteome</keyword>
<keyword evidence="1" id="KW-0418">Kinase</keyword>
<dbReference type="Proteomes" id="UP000545507">
    <property type="component" value="Unassembled WGS sequence"/>
</dbReference>
<keyword evidence="1" id="KW-0808">Transferase</keyword>
<dbReference type="GO" id="GO:0016791">
    <property type="term" value="F:phosphatase activity"/>
    <property type="evidence" value="ECO:0007669"/>
    <property type="project" value="TreeGrafter"/>
</dbReference>
<dbReference type="SUPFAM" id="SSF53254">
    <property type="entry name" value="Phosphoglycerate mutase-like"/>
    <property type="match status" value="1"/>
</dbReference>
<dbReference type="Gene3D" id="3.40.50.1240">
    <property type="entry name" value="Phosphoglycerate mutase-like"/>
    <property type="match status" value="1"/>
</dbReference>
<dbReference type="RefSeq" id="WP_177133730.1">
    <property type="nucleotide sequence ID" value="NZ_VYGV01000006.1"/>
</dbReference>
<dbReference type="SMART" id="SM00855">
    <property type="entry name" value="PGAM"/>
    <property type="match status" value="1"/>
</dbReference>
<dbReference type="InterPro" id="IPR013078">
    <property type="entry name" value="His_Pase_superF_clade-1"/>
</dbReference>
<dbReference type="InterPro" id="IPR029033">
    <property type="entry name" value="His_PPase_superfam"/>
</dbReference>